<comment type="caution">
    <text evidence="3">Lacks conserved residue(s) required for the propagation of feature annotation.</text>
</comment>
<keyword evidence="2 3" id="KW-0119">Carbohydrate metabolism</keyword>
<dbReference type="Proteomes" id="UP001163115">
    <property type="component" value="Chromosome"/>
</dbReference>
<feature type="active site" description="For ring-opening step" evidence="3">
    <location>
        <position position="143"/>
    </location>
</feature>
<sequence length="241" mass="26896">MKLYRAKDYYDMSRKAANIISAQVIMKPNCVLGLATGSTPVGIYKQLIEWYNKGDLDFSRVKTANLDEYKGLTKDNDQSYYYFMRENLFRHVNINEANTNIPDGTETDAIKEAARYEEAIKELGGIDLQLLGLGHNGHIGFNEPSNIFPKDTHIVDLQESTIEANKRFFDSIDQVPRQAYTMGIGTIMSAKKILLVVSGEDKAQILHDVIKGPVSPSVPASILQLHPDVIIVADEAALSKF</sequence>
<dbReference type="InterPro" id="IPR006148">
    <property type="entry name" value="Glc/Gal-6P_isomerase"/>
</dbReference>
<evidence type="ECO:0000256" key="3">
    <source>
        <dbReference type="HAMAP-Rule" id="MF_01241"/>
    </source>
</evidence>
<evidence type="ECO:0000313" key="6">
    <source>
        <dbReference type="Proteomes" id="UP001163115"/>
    </source>
</evidence>
<name>A0ABY7AAU9_9FIRM</name>
<dbReference type="InterPro" id="IPR018321">
    <property type="entry name" value="Glucosamine6P_isomerase_CS"/>
</dbReference>
<evidence type="ECO:0000259" key="4">
    <source>
        <dbReference type="Pfam" id="PF01182"/>
    </source>
</evidence>
<comment type="function">
    <text evidence="3">Catalyzes the reversible isomerization-deamination of glucosamine 6-phosphate (GlcN6P) to form fructose 6-phosphate (Fru6P) and ammonium ion.</text>
</comment>
<evidence type="ECO:0000313" key="5">
    <source>
        <dbReference type="EMBL" id="WAJ23814.1"/>
    </source>
</evidence>
<dbReference type="GO" id="GO:0004342">
    <property type="term" value="F:glucosamine-6-phosphate deaminase activity"/>
    <property type="evidence" value="ECO:0007669"/>
    <property type="project" value="UniProtKB-EC"/>
</dbReference>
<dbReference type="NCBIfam" id="TIGR00502">
    <property type="entry name" value="nagB"/>
    <property type="match status" value="1"/>
</dbReference>
<dbReference type="InterPro" id="IPR004547">
    <property type="entry name" value="Glucosamine6P_isomerase"/>
</dbReference>
<dbReference type="PANTHER" id="PTHR11280:SF5">
    <property type="entry name" value="GLUCOSAMINE-6-PHOSPHATE ISOMERASE"/>
    <property type="match status" value="1"/>
</dbReference>
<keyword evidence="1 3" id="KW-0378">Hydrolase</keyword>
<dbReference type="PANTHER" id="PTHR11280">
    <property type="entry name" value="GLUCOSAMINE-6-PHOSPHATE ISOMERASE"/>
    <property type="match status" value="1"/>
</dbReference>
<gene>
    <name evidence="3 5" type="primary">nagB</name>
    <name evidence="5" type="ORF">OW255_20075</name>
</gene>
<keyword evidence="6" id="KW-1185">Reference proteome</keyword>
<dbReference type="Pfam" id="PF01182">
    <property type="entry name" value="Glucosamine_iso"/>
    <property type="match status" value="1"/>
</dbReference>
<protein>
    <recommendedName>
        <fullName evidence="3">Glucosamine-6-phosphate deaminase</fullName>
        <ecNumber evidence="3">3.5.99.6</ecNumber>
    </recommendedName>
    <alternativeName>
        <fullName evidence="3">GlcN6P deaminase</fullName>
        <shortName evidence="3">GNPDA</shortName>
    </alternativeName>
    <alternativeName>
        <fullName evidence="3">Glucosamine-6-phosphate isomerase</fullName>
    </alternativeName>
</protein>
<comment type="catalytic activity">
    <reaction evidence="3">
        <text>alpha-D-glucosamine 6-phosphate + H2O = beta-D-fructose 6-phosphate + NH4(+)</text>
        <dbReference type="Rhea" id="RHEA:12172"/>
        <dbReference type="ChEBI" id="CHEBI:15377"/>
        <dbReference type="ChEBI" id="CHEBI:28938"/>
        <dbReference type="ChEBI" id="CHEBI:57634"/>
        <dbReference type="ChEBI" id="CHEBI:75989"/>
        <dbReference type="EC" id="3.5.99.6"/>
    </reaction>
</comment>
<evidence type="ECO:0000256" key="2">
    <source>
        <dbReference type="ARBA" id="ARBA00023277"/>
    </source>
</evidence>
<comment type="similarity">
    <text evidence="3">Belongs to the glucosamine/galactosamine-6-phosphate isomerase family. NagB subfamily.</text>
</comment>
<organism evidence="5 6">
    <name type="scientific">Lacrimispora xylanolytica</name>
    <dbReference type="NCBI Taxonomy" id="29375"/>
    <lineage>
        <taxon>Bacteria</taxon>
        <taxon>Bacillati</taxon>
        <taxon>Bacillota</taxon>
        <taxon>Clostridia</taxon>
        <taxon>Lachnospirales</taxon>
        <taxon>Lachnospiraceae</taxon>
        <taxon>Lacrimispora</taxon>
    </lineage>
</organism>
<dbReference type="PROSITE" id="PS01161">
    <property type="entry name" value="GLC_GALNAC_ISOMERASE"/>
    <property type="match status" value="1"/>
</dbReference>
<accession>A0ABY7AAU9</accession>
<feature type="domain" description="Glucosamine/galactosamine-6-phosphate isomerase" evidence="4">
    <location>
        <begin position="14"/>
        <end position="224"/>
    </location>
</feature>
<dbReference type="Gene3D" id="3.40.50.1360">
    <property type="match status" value="1"/>
</dbReference>
<feature type="active site" description="Proton acceptor; for ring-opening step" evidence="3">
    <location>
        <position position="138"/>
    </location>
</feature>
<reference evidence="5" key="1">
    <citation type="submission" date="2022-11" db="EMBL/GenBank/DDBJ databases">
        <title>Lacrimispora xylanolytica sy1, complete genome.</title>
        <authorList>
            <person name="Choi S."/>
        </authorList>
    </citation>
    <scope>NUCLEOTIDE SEQUENCE</scope>
    <source>
        <strain evidence="5">Sy1</strain>
    </source>
</reference>
<feature type="active site" description="For ring-opening step" evidence="3">
    <location>
        <position position="136"/>
    </location>
</feature>
<dbReference type="InterPro" id="IPR037171">
    <property type="entry name" value="NagB/RpiA_transferase-like"/>
</dbReference>
<evidence type="ECO:0000256" key="1">
    <source>
        <dbReference type="ARBA" id="ARBA00022801"/>
    </source>
</evidence>
<dbReference type="CDD" id="cd01399">
    <property type="entry name" value="GlcN6P_deaminase"/>
    <property type="match status" value="1"/>
</dbReference>
<feature type="active site" description="Proton acceptor; for enolization step" evidence="3">
    <location>
        <position position="67"/>
    </location>
</feature>
<dbReference type="EMBL" id="CP113524">
    <property type="protein sequence ID" value="WAJ23814.1"/>
    <property type="molecule type" value="Genomic_DNA"/>
</dbReference>
<comment type="pathway">
    <text evidence="3">Amino-sugar metabolism; N-acetylneuraminate degradation; D-fructose 6-phosphate from N-acetylneuraminate: step 5/5.</text>
</comment>
<dbReference type="HAMAP" id="MF_01241">
    <property type="entry name" value="GlcN6P_deamin"/>
    <property type="match status" value="1"/>
</dbReference>
<dbReference type="EC" id="3.5.99.6" evidence="3"/>
<proteinExistence type="inferred from homology"/>
<dbReference type="RefSeq" id="WP_268115135.1">
    <property type="nucleotide sequence ID" value="NZ_CP113524.1"/>
</dbReference>
<dbReference type="SUPFAM" id="SSF100950">
    <property type="entry name" value="NagB/RpiA/CoA transferase-like"/>
    <property type="match status" value="1"/>
</dbReference>